<dbReference type="CDD" id="cd17330">
    <property type="entry name" value="MFS_SLC46_TetA_like"/>
    <property type="match status" value="1"/>
</dbReference>
<gene>
    <name evidence="9" type="ORF">NP233_g5486</name>
</gene>
<evidence type="ECO:0000256" key="4">
    <source>
        <dbReference type="ARBA" id="ARBA00022989"/>
    </source>
</evidence>
<feature type="domain" description="Major facilitator superfamily (MFS) profile" evidence="8">
    <location>
        <begin position="37"/>
        <end position="477"/>
    </location>
</feature>
<dbReference type="InterPro" id="IPR020846">
    <property type="entry name" value="MFS_dom"/>
</dbReference>
<evidence type="ECO:0000256" key="1">
    <source>
        <dbReference type="ARBA" id="ARBA00004141"/>
    </source>
</evidence>
<dbReference type="AlphaFoldDB" id="A0AAD5VVF6"/>
<feature type="transmembrane region" description="Helical" evidence="7">
    <location>
        <begin position="452"/>
        <end position="472"/>
    </location>
</feature>
<keyword evidence="5 7" id="KW-0472">Membrane</keyword>
<feature type="transmembrane region" description="Helical" evidence="7">
    <location>
        <begin position="367"/>
        <end position="387"/>
    </location>
</feature>
<keyword evidence="10" id="KW-1185">Reference proteome</keyword>
<feature type="transmembrane region" description="Helical" evidence="7">
    <location>
        <begin position="167"/>
        <end position="190"/>
    </location>
</feature>
<dbReference type="Pfam" id="PF07690">
    <property type="entry name" value="MFS_1"/>
    <property type="match status" value="1"/>
</dbReference>
<accession>A0AAD5VVF6</accession>
<dbReference type="Gene3D" id="1.20.1250.20">
    <property type="entry name" value="MFS general substrate transporter like domains"/>
    <property type="match status" value="1"/>
</dbReference>
<evidence type="ECO:0000256" key="6">
    <source>
        <dbReference type="SAM" id="MobiDB-lite"/>
    </source>
</evidence>
<dbReference type="GO" id="GO:0016020">
    <property type="term" value="C:membrane"/>
    <property type="evidence" value="ECO:0007669"/>
    <property type="project" value="UniProtKB-SubCell"/>
</dbReference>
<keyword evidence="2" id="KW-0813">Transport</keyword>
<evidence type="ECO:0000256" key="3">
    <source>
        <dbReference type="ARBA" id="ARBA00022692"/>
    </source>
</evidence>
<keyword evidence="3 7" id="KW-0812">Transmembrane</keyword>
<comment type="caution">
    <text evidence="9">The sequence shown here is derived from an EMBL/GenBank/DDBJ whole genome shotgun (WGS) entry which is preliminary data.</text>
</comment>
<feature type="transmembrane region" description="Helical" evidence="7">
    <location>
        <begin position="343"/>
        <end position="361"/>
    </location>
</feature>
<name>A0AAD5VVF6_9AGAR</name>
<protein>
    <recommendedName>
        <fullName evidence="8">Major facilitator superfamily (MFS) profile domain-containing protein</fullName>
    </recommendedName>
</protein>
<reference evidence="9" key="1">
    <citation type="submission" date="2022-07" db="EMBL/GenBank/DDBJ databases">
        <title>Genome Sequence of Leucocoprinus birnbaumii.</title>
        <authorList>
            <person name="Buettner E."/>
        </authorList>
    </citation>
    <scope>NUCLEOTIDE SEQUENCE</scope>
    <source>
        <strain evidence="9">VT141</strain>
    </source>
</reference>
<dbReference type="PROSITE" id="PS50850">
    <property type="entry name" value="MFS"/>
    <property type="match status" value="1"/>
</dbReference>
<dbReference type="PANTHER" id="PTHR23504:SF15">
    <property type="entry name" value="MAJOR FACILITATOR SUPERFAMILY (MFS) PROFILE DOMAIN-CONTAINING PROTEIN"/>
    <property type="match status" value="1"/>
</dbReference>
<evidence type="ECO:0000256" key="7">
    <source>
        <dbReference type="SAM" id="Phobius"/>
    </source>
</evidence>
<feature type="transmembrane region" description="Helical" evidence="7">
    <location>
        <begin position="210"/>
        <end position="232"/>
    </location>
</feature>
<dbReference type="InterPro" id="IPR011701">
    <property type="entry name" value="MFS"/>
</dbReference>
<organism evidence="9 10">
    <name type="scientific">Leucocoprinus birnbaumii</name>
    <dbReference type="NCBI Taxonomy" id="56174"/>
    <lineage>
        <taxon>Eukaryota</taxon>
        <taxon>Fungi</taxon>
        <taxon>Dikarya</taxon>
        <taxon>Basidiomycota</taxon>
        <taxon>Agaricomycotina</taxon>
        <taxon>Agaricomycetes</taxon>
        <taxon>Agaricomycetidae</taxon>
        <taxon>Agaricales</taxon>
        <taxon>Agaricineae</taxon>
        <taxon>Agaricaceae</taxon>
        <taxon>Leucocoprinus</taxon>
    </lineage>
</organism>
<evidence type="ECO:0000313" key="10">
    <source>
        <dbReference type="Proteomes" id="UP001213000"/>
    </source>
</evidence>
<dbReference type="EMBL" id="JANIEX010000324">
    <property type="protein sequence ID" value="KAJ3568782.1"/>
    <property type="molecule type" value="Genomic_DNA"/>
</dbReference>
<dbReference type="GO" id="GO:0022857">
    <property type="term" value="F:transmembrane transporter activity"/>
    <property type="evidence" value="ECO:0007669"/>
    <property type="project" value="InterPro"/>
</dbReference>
<proteinExistence type="predicted"/>
<evidence type="ECO:0000259" key="8">
    <source>
        <dbReference type="PROSITE" id="PS50850"/>
    </source>
</evidence>
<feature type="region of interest" description="Disordered" evidence="6">
    <location>
        <begin position="1"/>
        <end position="30"/>
    </location>
</feature>
<feature type="transmembrane region" description="Helical" evidence="7">
    <location>
        <begin position="76"/>
        <end position="98"/>
    </location>
</feature>
<feature type="transmembrane region" description="Helical" evidence="7">
    <location>
        <begin position="278"/>
        <end position="300"/>
    </location>
</feature>
<dbReference type="SUPFAM" id="SSF103473">
    <property type="entry name" value="MFS general substrate transporter"/>
    <property type="match status" value="1"/>
</dbReference>
<dbReference type="Proteomes" id="UP001213000">
    <property type="component" value="Unassembled WGS sequence"/>
</dbReference>
<dbReference type="InterPro" id="IPR036259">
    <property type="entry name" value="MFS_trans_sf"/>
</dbReference>
<evidence type="ECO:0000256" key="2">
    <source>
        <dbReference type="ARBA" id="ARBA00022448"/>
    </source>
</evidence>
<dbReference type="PRINTS" id="PR01035">
    <property type="entry name" value="TCRTETA"/>
</dbReference>
<dbReference type="PANTHER" id="PTHR23504">
    <property type="entry name" value="MAJOR FACILITATOR SUPERFAMILY DOMAIN-CONTAINING PROTEIN 10"/>
    <property type="match status" value="1"/>
</dbReference>
<comment type="subcellular location">
    <subcellularLocation>
        <location evidence="1">Membrane</location>
        <topology evidence="1">Multi-pass membrane protein</topology>
    </subcellularLocation>
</comment>
<sequence length="484" mass="53118">MSSITTSMKTPDEETPLLTPPVLPSQKPRASPLPKLQIAIIVLLQLCEPISSQSIIPYINQLVSELDITGGDERKVGYYAGLIESLFFATEALTVLHWGRLSDRIGRKPVILIGLIGICFSMLFFGLSRSFWTLVVSRCLCGLLNGNVGVMKSVVGELTDSSNRAEGFALIPAVWAIGATMGPLLGGSLSNPQKRFPTVFTHKFWKEYPYFLPSFVAASFVFVSIIVTSIFFRETLPKRKRAASVASEDTLIATSDKDVSLPLQAVLTRPVIISITNYIALAFLEIMLCSLLPLFFAMPIDIGGLGLSPPTIGYLLGSYGAVSGILNVFFFPAILKRFGEKRVFSLGMITFIPIYLLMPIMNIYARTWGIGLGVWLMVALEFLMMLLTTMSYEFFTKGTIFIYITASVPDQRYLGATNGLSQTAVSIARAIGPALSTSLFSYSVQKDILGGYGVYVLMIAFSFLALVIVSFLPSHIWDEMDDQE</sequence>
<evidence type="ECO:0000256" key="5">
    <source>
        <dbReference type="ARBA" id="ARBA00023136"/>
    </source>
</evidence>
<dbReference type="InterPro" id="IPR001958">
    <property type="entry name" value="Tet-R_TetA/multi-R_MdtG-like"/>
</dbReference>
<evidence type="ECO:0000313" key="9">
    <source>
        <dbReference type="EMBL" id="KAJ3568782.1"/>
    </source>
</evidence>
<keyword evidence="4 7" id="KW-1133">Transmembrane helix</keyword>
<feature type="transmembrane region" description="Helical" evidence="7">
    <location>
        <begin position="110"/>
        <end position="128"/>
    </location>
</feature>
<feature type="transmembrane region" description="Helical" evidence="7">
    <location>
        <begin position="312"/>
        <end position="331"/>
    </location>
</feature>